<keyword evidence="2" id="KW-0812">Transmembrane</keyword>
<sequence>MQTNTKAKPQTKSISWVLTPEIMALSILLVAALVISITVLRDTSSLEPLADIKPMSFSQTDLEDAQLMNDTFDSKNPNYAQHLDTSKSEEITTFSN</sequence>
<reference evidence="3 6" key="1">
    <citation type="submission" date="2015-06" db="EMBL/GenBank/DDBJ databases">
        <title>Genome sequence of Pseudoalteromonas carrageenovora.</title>
        <authorList>
            <person name="Xie B.-B."/>
            <person name="Rong J.-C."/>
            <person name="Qin Q.-L."/>
            <person name="Zhang Y.-Z."/>
        </authorList>
    </citation>
    <scope>NUCLEOTIDE SEQUENCE [LARGE SCALE GENOMIC DNA]</scope>
    <source>
        <strain evidence="3 6">IAM 12662</strain>
    </source>
</reference>
<organism evidence="4 5">
    <name type="scientific">Pseudoalteromonas carrageenovora IAM 12662</name>
    <dbReference type="NCBI Taxonomy" id="1314868"/>
    <lineage>
        <taxon>Bacteria</taxon>
        <taxon>Pseudomonadati</taxon>
        <taxon>Pseudomonadota</taxon>
        <taxon>Gammaproteobacteria</taxon>
        <taxon>Alteromonadales</taxon>
        <taxon>Pseudoalteromonadaceae</taxon>
        <taxon>Pseudoalteromonas</taxon>
    </lineage>
</organism>
<feature type="transmembrane region" description="Helical" evidence="2">
    <location>
        <begin position="22"/>
        <end position="40"/>
    </location>
</feature>
<dbReference type="EMBL" id="LT965928">
    <property type="protein sequence ID" value="SOU40315.1"/>
    <property type="molecule type" value="Genomic_DNA"/>
</dbReference>
<dbReference type="AlphaFoldDB" id="A0A2K4X7L5"/>
<name>A0A2K4X7L5_PSEVC</name>
<dbReference type="Proteomes" id="UP000615003">
    <property type="component" value="Unassembled WGS sequence"/>
</dbReference>
<proteinExistence type="predicted"/>
<dbReference type="Proteomes" id="UP000238288">
    <property type="component" value="Chromosome PCAR9a"/>
</dbReference>
<evidence type="ECO:0000256" key="1">
    <source>
        <dbReference type="SAM" id="MobiDB-lite"/>
    </source>
</evidence>
<keyword evidence="2" id="KW-0472">Membrane</keyword>
<dbReference type="OrthoDB" id="6312775at2"/>
<accession>A0A2K4X7L5</accession>
<evidence type="ECO:0000256" key="2">
    <source>
        <dbReference type="SAM" id="Phobius"/>
    </source>
</evidence>
<keyword evidence="6" id="KW-1185">Reference proteome</keyword>
<evidence type="ECO:0000313" key="5">
    <source>
        <dbReference type="Proteomes" id="UP000238288"/>
    </source>
</evidence>
<evidence type="ECO:0000313" key="6">
    <source>
        <dbReference type="Proteomes" id="UP000615003"/>
    </source>
</evidence>
<reference evidence="4 5" key="2">
    <citation type="submission" date="2017-11" db="EMBL/GenBank/DDBJ databases">
        <authorList>
            <person name="Han C.G."/>
        </authorList>
    </citation>
    <scope>NUCLEOTIDE SEQUENCE [LARGE SCALE GENOMIC DNA]</scope>
    <source>
        <strain evidence="5">ATCC 43555</strain>
        <strain evidence="4">ATCC43555</strain>
    </source>
</reference>
<keyword evidence="2" id="KW-1133">Transmembrane helix</keyword>
<protein>
    <submittedName>
        <fullName evidence="4">Uncharacterized protein</fullName>
    </submittedName>
</protein>
<feature type="region of interest" description="Disordered" evidence="1">
    <location>
        <begin position="76"/>
        <end position="96"/>
    </location>
</feature>
<gene>
    <name evidence="4" type="ORF">PCAR9_A20751</name>
    <name evidence="3" type="ORF">PCARR_a0866</name>
</gene>
<evidence type="ECO:0000313" key="3">
    <source>
        <dbReference type="EMBL" id="MBE0382529.1"/>
    </source>
</evidence>
<dbReference type="EMBL" id="AQGW01000018">
    <property type="protein sequence ID" value="MBE0382529.1"/>
    <property type="molecule type" value="Genomic_DNA"/>
</dbReference>
<evidence type="ECO:0000313" key="4">
    <source>
        <dbReference type="EMBL" id="SOU40315.1"/>
    </source>
</evidence>
<dbReference type="RefSeq" id="WP_058547397.1">
    <property type="nucleotide sequence ID" value="NZ_AQGW01000018.1"/>
</dbReference>
<dbReference type="GeneID" id="93662950"/>